<dbReference type="GO" id="GO:0004467">
    <property type="term" value="F:long-chain fatty acid-CoA ligase activity"/>
    <property type="evidence" value="ECO:0007669"/>
    <property type="project" value="TreeGrafter"/>
</dbReference>
<accession>A0A6J7E458</accession>
<evidence type="ECO:0000256" key="4">
    <source>
        <dbReference type="ARBA" id="ARBA00022840"/>
    </source>
</evidence>
<proteinExistence type="inferred from homology"/>
<name>A0A6J7E458_9ZZZZ</name>
<feature type="domain" description="AMP-binding enzyme C-terminal" evidence="6">
    <location>
        <begin position="378"/>
        <end position="453"/>
    </location>
</feature>
<dbReference type="AlphaFoldDB" id="A0A6J7E458"/>
<keyword evidence="2" id="KW-0436">Ligase</keyword>
<evidence type="ECO:0000256" key="2">
    <source>
        <dbReference type="ARBA" id="ARBA00022598"/>
    </source>
</evidence>
<dbReference type="PANTHER" id="PTHR43107:SF15">
    <property type="entry name" value="FATTY ACID TRANSPORT PROTEIN 3, ISOFORM A"/>
    <property type="match status" value="1"/>
</dbReference>
<evidence type="ECO:0000256" key="1">
    <source>
        <dbReference type="ARBA" id="ARBA00006432"/>
    </source>
</evidence>
<dbReference type="GO" id="GO:0005886">
    <property type="term" value="C:plasma membrane"/>
    <property type="evidence" value="ECO:0007669"/>
    <property type="project" value="TreeGrafter"/>
</dbReference>
<dbReference type="PANTHER" id="PTHR43107">
    <property type="entry name" value="LONG-CHAIN FATTY ACID TRANSPORT PROTEIN"/>
    <property type="match status" value="1"/>
</dbReference>
<gene>
    <name evidence="7" type="ORF">UFOPK3423_01093</name>
</gene>
<dbReference type="InterPro" id="IPR045851">
    <property type="entry name" value="AMP-bd_C_sf"/>
</dbReference>
<protein>
    <submittedName>
        <fullName evidence="7">Unannotated protein</fullName>
    </submittedName>
</protein>
<comment type="similarity">
    <text evidence="1">Belongs to the ATP-dependent AMP-binding enzyme family.</text>
</comment>
<dbReference type="GO" id="GO:0005324">
    <property type="term" value="F:long-chain fatty acid transmembrane transporter activity"/>
    <property type="evidence" value="ECO:0007669"/>
    <property type="project" value="TreeGrafter"/>
</dbReference>
<dbReference type="Gene3D" id="3.40.50.12780">
    <property type="entry name" value="N-terminal domain of ligase-like"/>
    <property type="match status" value="1"/>
</dbReference>
<feature type="domain" description="AMP-dependent synthetase/ligase" evidence="5">
    <location>
        <begin position="2"/>
        <end position="328"/>
    </location>
</feature>
<dbReference type="EMBL" id="CAFBLQ010000120">
    <property type="protein sequence ID" value="CAB4877666.1"/>
    <property type="molecule type" value="Genomic_DNA"/>
</dbReference>
<dbReference type="SUPFAM" id="SSF56801">
    <property type="entry name" value="Acetyl-CoA synthetase-like"/>
    <property type="match status" value="1"/>
</dbReference>
<evidence type="ECO:0000313" key="7">
    <source>
        <dbReference type="EMBL" id="CAB4877666.1"/>
    </source>
</evidence>
<keyword evidence="3" id="KW-0547">Nucleotide-binding</keyword>
<evidence type="ECO:0000259" key="6">
    <source>
        <dbReference type="Pfam" id="PF13193"/>
    </source>
</evidence>
<dbReference type="GO" id="GO:0005524">
    <property type="term" value="F:ATP binding"/>
    <property type="evidence" value="ECO:0007669"/>
    <property type="project" value="UniProtKB-KW"/>
</dbReference>
<reference evidence="7" key="1">
    <citation type="submission" date="2020-05" db="EMBL/GenBank/DDBJ databases">
        <authorList>
            <person name="Chiriac C."/>
            <person name="Salcher M."/>
            <person name="Ghai R."/>
            <person name="Kavagutti S V."/>
        </authorList>
    </citation>
    <scope>NUCLEOTIDE SEQUENCE</scope>
</reference>
<dbReference type="Pfam" id="PF00501">
    <property type="entry name" value="AMP-binding"/>
    <property type="match status" value="1"/>
</dbReference>
<dbReference type="Pfam" id="PF13193">
    <property type="entry name" value="AMP-binding_C"/>
    <property type="match status" value="1"/>
</dbReference>
<keyword evidence="4" id="KW-0067">ATP-binding</keyword>
<evidence type="ECO:0000256" key="3">
    <source>
        <dbReference type="ARBA" id="ARBA00022741"/>
    </source>
</evidence>
<organism evidence="7">
    <name type="scientific">freshwater metagenome</name>
    <dbReference type="NCBI Taxonomy" id="449393"/>
    <lineage>
        <taxon>unclassified sequences</taxon>
        <taxon>metagenomes</taxon>
        <taxon>ecological metagenomes</taxon>
    </lineage>
</organism>
<dbReference type="InterPro" id="IPR020845">
    <property type="entry name" value="AMP-binding_CS"/>
</dbReference>
<dbReference type="GO" id="GO:0044539">
    <property type="term" value="P:long-chain fatty acid import into cell"/>
    <property type="evidence" value="ECO:0007669"/>
    <property type="project" value="TreeGrafter"/>
</dbReference>
<dbReference type="PROSITE" id="PS00455">
    <property type="entry name" value="AMP_BINDING"/>
    <property type="match status" value="1"/>
</dbReference>
<sequence>MLAGLGLGAGDTLAVMLPNGLDFLDLWLGTTLLGAVLVPVNTALRGDGLRYIVEHCDARIGVVDAPLREAWEAALPAGCGPQQLLLAGDGVVDGRFALLTPLLAERHPAAPRADVAPGDLAAVLYTSGTTGLPKGVMTCHNAYAAAGLEYAQRYVRLREDDRLWTCLPLFHINAQSITVMPSLLSGRPAVMSAKFSASGFLDEMRRHQATVFNYMGVMITILLKQPVREDDADNPVRITAGSAAPAQLWREFEQRFGIQLVEIYGLTETAGVCLASPPDDVRIGRCGIPVSWAQVEIQREDGTTCDPGEPGEFVCRTDQANTMFLGYFKNPEATEGALRDGWFHSGDRGRRDEDGYFEFIDRLKDCIRRRGENISSYEIERTVNAHPHVAETAAVGVPSELGEEEVMVVVVPREGHALDPEDLIAHCAERMAAFMVPRYVRIVESLPKTPTEKIQKFELREQGAAGAWERPA</sequence>
<dbReference type="InterPro" id="IPR042099">
    <property type="entry name" value="ANL_N_sf"/>
</dbReference>
<dbReference type="InterPro" id="IPR000873">
    <property type="entry name" value="AMP-dep_synth/lig_dom"/>
</dbReference>
<dbReference type="Gene3D" id="3.30.300.30">
    <property type="match status" value="1"/>
</dbReference>
<dbReference type="InterPro" id="IPR025110">
    <property type="entry name" value="AMP-bd_C"/>
</dbReference>
<evidence type="ECO:0000259" key="5">
    <source>
        <dbReference type="Pfam" id="PF00501"/>
    </source>
</evidence>